<dbReference type="OrthoDB" id="73636at2"/>
<evidence type="ECO:0000313" key="3">
    <source>
        <dbReference type="Proteomes" id="UP000199223"/>
    </source>
</evidence>
<dbReference type="RefSeq" id="WP_092263056.1">
    <property type="nucleotide sequence ID" value="NZ_FNZA01000001.1"/>
</dbReference>
<gene>
    <name evidence="2" type="ORF">SAMN04488058_101536</name>
</gene>
<organism evidence="2 3">
    <name type="scientific">Deinococcus reticulitermitis</name>
    <dbReference type="NCBI Taxonomy" id="856736"/>
    <lineage>
        <taxon>Bacteria</taxon>
        <taxon>Thermotogati</taxon>
        <taxon>Deinococcota</taxon>
        <taxon>Deinococci</taxon>
        <taxon>Deinococcales</taxon>
        <taxon>Deinococcaceae</taxon>
        <taxon>Deinococcus</taxon>
    </lineage>
</organism>
<keyword evidence="3" id="KW-1185">Reference proteome</keyword>
<accession>A0A1H6T7A9</accession>
<reference evidence="3" key="1">
    <citation type="submission" date="2016-10" db="EMBL/GenBank/DDBJ databases">
        <authorList>
            <person name="Varghese N."/>
            <person name="Submissions S."/>
        </authorList>
    </citation>
    <scope>NUCLEOTIDE SEQUENCE [LARGE SCALE GENOMIC DNA]</scope>
    <source>
        <strain evidence="3">CGMCC 1.10218</strain>
    </source>
</reference>
<dbReference type="EMBL" id="FNZA01000001">
    <property type="protein sequence ID" value="SEI75928.1"/>
    <property type="molecule type" value="Genomic_DNA"/>
</dbReference>
<proteinExistence type="predicted"/>
<dbReference type="STRING" id="856736.SAMN04488058_101536"/>
<evidence type="ECO:0000313" key="2">
    <source>
        <dbReference type="EMBL" id="SEI75928.1"/>
    </source>
</evidence>
<dbReference type="Proteomes" id="UP000199223">
    <property type="component" value="Unassembled WGS sequence"/>
</dbReference>
<name>A0A1H6T7A9_9DEIO</name>
<dbReference type="AlphaFoldDB" id="A0A1H6T7A9"/>
<protein>
    <submittedName>
        <fullName evidence="2">Uncharacterized protein</fullName>
    </submittedName>
</protein>
<evidence type="ECO:0000256" key="1">
    <source>
        <dbReference type="SAM" id="MobiDB-lite"/>
    </source>
</evidence>
<sequence length="59" mass="6255">MTDPGDLATTDANERSDLPSATSENINPGLGSEGKQQTIKDNEKDQAKIASENPDPLDL</sequence>
<feature type="compositionally biased region" description="Basic and acidic residues" evidence="1">
    <location>
        <begin position="38"/>
        <end position="47"/>
    </location>
</feature>
<feature type="region of interest" description="Disordered" evidence="1">
    <location>
        <begin position="1"/>
        <end position="59"/>
    </location>
</feature>